<dbReference type="PANTHER" id="PTHR33529:SF6">
    <property type="entry name" value="YJGP_YJGQ FAMILY PERMEASE"/>
    <property type="match status" value="1"/>
</dbReference>
<feature type="transmembrane region" description="Helical" evidence="6">
    <location>
        <begin position="557"/>
        <end position="574"/>
    </location>
</feature>
<organism evidence="7 8">
    <name type="scientific">Paucihalobacter ruber</name>
    <dbReference type="NCBI Taxonomy" id="2567861"/>
    <lineage>
        <taxon>Bacteria</taxon>
        <taxon>Pseudomonadati</taxon>
        <taxon>Bacteroidota</taxon>
        <taxon>Flavobacteriia</taxon>
        <taxon>Flavobacteriales</taxon>
        <taxon>Flavobacteriaceae</taxon>
        <taxon>Paucihalobacter</taxon>
    </lineage>
</organism>
<comment type="caution">
    <text evidence="7">The sequence shown here is derived from an EMBL/GenBank/DDBJ whole genome shotgun (WGS) entry which is preliminary data.</text>
</comment>
<evidence type="ECO:0000256" key="4">
    <source>
        <dbReference type="ARBA" id="ARBA00022989"/>
    </source>
</evidence>
<feature type="transmembrane region" description="Helical" evidence="6">
    <location>
        <begin position="428"/>
        <end position="446"/>
    </location>
</feature>
<protein>
    <submittedName>
        <fullName evidence="7">YjgP/YjgQ family permease</fullName>
    </submittedName>
</protein>
<dbReference type="RefSeq" id="WP_140990202.1">
    <property type="nucleotide sequence ID" value="NZ_VHIQ01000004.1"/>
</dbReference>
<dbReference type="GO" id="GO:0015920">
    <property type="term" value="P:lipopolysaccharide transport"/>
    <property type="evidence" value="ECO:0007669"/>
    <property type="project" value="TreeGrafter"/>
</dbReference>
<feature type="transmembrane region" description="Helical" evidence="6">
    <location>
        <begin position="60"/>
        <end position="81"/>
    </location>
</feature>
<evidence type="ECO:0000313" key="7">
    <source>
        <dbReference type="EMBL" id="TPV33240.1"/>
    </source>
</evidence>
<feature type="transmembrane region" description="Helical" evidence="6">
    <location>
        <begin position="623"/>
        <end position="640"/>
    </location>
</feature>
<evidence type="ECO:0000256" key="6">
    <source>
        <dbReference type="SAM" id="Phobius"/>
    </source>
</evidence>
<dbReference type="PANTHER" id="PTHR33529">
    <property type="entry name" value="SLR0882 PROTEIN-RELATED"/>
    <property type="match status" value="1"/>
</dbReference>
<feature type="transmembrane region" description="Helical" evidence="6">
    <location>
        <begin position="589"/>
        <end position="611"/>
    </location>
</feature>
<feature type="transmembrane region" description="Helical" evidence="6">
    <location>
        <begin position="12"/>
        <end position="36"/>
    </location>
</feature>
<feature type="transmembrane region" description="Helical" evidence="6">
    <location>
        <begin position="397"/>
        <end position="416"/>
    </location>
</feature>
<proteinExistence type="predicted"/>
<gene>
    <name evidence="7" type="ORF">FJ651_09090</name>
</gene>
<evidence type="ECO:0000256" key="2">
    <source>
        <dbReference type="ARBA" id="ARBA00022475"/>
    </source>
</evidence>
<evidence type="ECO:0000256" key="3">
    <source>
        <dbReference type="ARBA" id="ARBA00022692"/>
    </source>
</evidence>
<keyword evidence="8" id="KW-1185">Reference proteome</keyword>
<evidence type="ECO:0000256" key="5">
    <source>
        <dbReference type="ARBA" id="ARBA00023136"/>
    </source>
</evidence>
<dbReference type="GO" id="GO:0043190">
    <property type="term" value="C:ATP-binding cassette (ABC) transporter complex"/>
    <property type="evidence" value="ECO:0007669"/>
    <property type="project" value="TreeGrafter"/>
</dbReference>
<dbReference type="Proteomes" id="UP000317332">
    <property type="component" value="Unassembled WGS sequence"/>
</dbReference>
<dbReference type="OrthoDB" id="1096108at2"/>
<keyword evidence="3 6" id="KW-0812">Transmembrane</keyword>
<reference evidence="7 8" key="1">
    <citation type="submission" date="2019-06" db="EMBL/GenBank/DDBJ databases">
        <title>Flavobacteriaceae Paucihalobacterium erythroidium CWB-1, complete genome.</title>
        <authorList>
            <person name="Wu S."/>
        </authorList>
    </citation>
    <scope>NUCLEOTIDE SEQUENCE [LARGE SCALE GENOMIC DNA]</scope>
    <source>
        <strain evidence="7 8">CWB-1</strain>
    </source>
</reference>
<evidence type="ECO:0000256" key="1">
    <source>
        <dbReference type="ARBA" id="ARBA00004651"/>
    </source>
</evidence>
<keyword evidence="5 6" id="KW-0472">Membrane</keyword>
<sequence>MKILDRYILTTYLKTFFSVFIILMFIFVLQTIWLYITELAGKDLDLIVVAKFLVYFTPKMVPLVLPLTVLLSSIMVFGSFAENYEFAAMKSTGISLQRAMRSLTFFTIGLAILAFYFADKVIPWSEFESYNLRRNIAKVKPAMAIASGQFNEIGDINIYVESKSGDRGQYLHNVVIHKQKTSRRGNYTAIISKDGELISSEDSNILQLELKDGHYYEELLNERSGRKQNQPHAKSAFDTYIINVDLEGLNNVDLEEKSFTDRYNMLDVKGLRYTIDSLYEVKSSDKKSLANTMYNRSTAAALPTNINPKDTILYSGPVLDLFETKAKVQILNLVDNTLNTSIQILESTGKTFAGKDKWLNDHIIALHDKYALGFACIILFFVGAPLGALIRKGGIGLPMVIAIVLFLTYHFLGIFAKNSAKNGTLNPLIGSWVSTLVMLPLSVYLTSRATKDRGLFEFDTITEPIKKLFGFGNKLENIELDGESLNYLKNYKSHQLIEILEDQSNTATTDKKLITLKLLELKKDAFEEYKIKTSSENPSFKSLLYNYSQYKDYTKPAMAGYFTGLVLTVLHFVFNNNKLPELALASKDLAFVAFGFFLLYYVVSNIFRGKFYQLAKQKHKSRFLLLLFGLILCPLVLYFSNYQMKTDFDRNFIKSIK</sequence>
<dbReference type="EMBL" id="VHIQ01000004">
    <property type="protein sequence ID" value="TPV33240.1"/>
    <property type="molecule type" value="Genomic_DNA"/>
</dbReference>
<accession>A0A506PLU3</accession>
<feature type="transmembrane region" description="Helical" evidence="6">
    <location>
        <begin position="102"/>
        <end position="118"/>
    </location>
</feature>
<dbReference type="AlphaFoldDB" id="A0A506PLU3"/>
<keyword evidence="4 6" id="KW-1133">Transmembrane helix</keyword>
<dbReference type="InterPro" id="IPR005495">
    <property type="entry name" value="LptG/LptF_permease"/>
</dbReference>
<comment type="subcellular location">
    <subcellularLocation>
        <location evidence="1">Cell membrane</location>
        <topology evidence="1">Multi-pass membrane protein</topology>
    </subcellularLocation>
</comment>
<feature type="transmembrane region" description="Helical" evidence="6">
    <location>
        <begin position="370"/>
        <end position="390"/>
    </location>
</feature>
<keyword evidence="2" id="KW-1003">Cell membrane</keyword>
<evidence type="ECO:0000313" key="8">
    <source>
        <dbReference type="Proteomes" id="UP000317332"/>
    </source>
</evidence>
<dbReference type="Pfam" id="PF03739">
    <property type="entry name" value="LptF_LptG"/>
    <property type="match status" value="1"/>
</dbReference>
<name>A0A506PLU3_9FLAO</name>